<dbReference type="EMBL" id="LABY01000315">
    <property type="protein sequence ID" value="KMO28165.1"/>
    <property type="molecule type" value="Genomic_DNA"/>
</dbReference>
<dbReference type="PROSITE" id="PS50042">
    <property type="entry name" value="CNMP_BINDING_3"/>
    <property type="match status" value="1"/>
</dbReference>
<keyword evidence="3" id="KW-1185">Reference proteome</keyword>
<dbReference type="Proteomes" id="UP000035955">
    <property type="component" value="Unassembled WGS sequence"/>
</dbReference>
<dbReference type="PANTHER" id="PTHR24567">
    <property type="entry name" value="CRP FAMILY TRANSCRIPTIONAL REGULATORY PROTEIN"/>
    <property type="match status" value="1"/>
</dbReference>
<sequence>MPQQATTRNLLLRALSPDDFAQLQPHLEPMTSQLREELIEAGEPIRELYFPETGFASVVVGGMAQRIEVGLIGREGLVGAAPLLLGTDSTPQQSFVQMAGELLRIDAAALRAAALESASLRTLLLRYIHTQMIQTSLTVYAHASLNLEGRLARW</sequence>
<dbReference type="SMART" id="SM00100">
    <property type="entry name" value="cNMP"/>
    <property type="match status" value="1"/>
</dbReference>
<accession>A0A0J6RZ92</accession>
<dbReference type="Pfam" id="PF00027">
    <property type="entry name" value="cNMP_binding"/>
    <property type="match status" value="1"/>
</dbReference>
<dbReference type="InterPro" id="IPR050397">
    <property type="entry name" value="Env_Response_Regulators"/>
</dbReference>
<evidence type="ECO:0000313" key="3">
    <source>
        <dbReference type="Proteomes" id="UP000035955"/>
    </source>
</evidence>
<proteinExistence type="predicted"/>
<organism evidence="2 3">
    <name type="scientific">Methylobacterium variabile</name>
    <dbReference type="NCBI Taxonomy" id="298794"/>
    <lineage>
        <taxon>Bacteria</taxon>
        <taxon>Pseudomonadati</taxon>
        <taxon>Pseudomonadota</taxon>
        <taxon>Alphaproteobacteria</taxon>
        <taxon>Hyphomicrobiales</taxon>
        <taxon>Methylobacteriaceae</taxon>
        <taxon>Methylobacterium</taxon>
    </lineage>
</organism>
<feature type="non-terminal residue" evidence="2">
    <location>
        <position position="154"/>
    </location>
</feature>
<dbReference type="Gene3D" id="2.60.120.10">
    <property type="entry name" value="Jelly Rolls"/>
    <property type="match status" value="1"/>
</dbReference>
<reference evidence="2 3" key="1">
    <citation type="submission" date="2015-03" db="EMBL/GenBank/DDBJ databases">
        <title>Genome sequencing of Methylobacterium variabile DSM 16961.</title>
        <authorList>
            <person name="Chaudhry V."/>
            <person name="Patil P.B."/>
        </authorList>
    </citation>
    <scope>NUCLEOTIDE SEQUENCE [LARGE SCALE GENOMIC DNA]</scope>
    <source>
        <strain evidence="2 3">DSM 16961</strain>
    </source>
</reference>
<protein>
    <submittedName>
        <fullName evidence="2">CarD family transcriptional regulator</fullName>
    </submittedName>
</protein>
<dbReference type="InterPro" id="IPR014710">
    <property type="entry name" value="RmlC-like_jellyroll"/>
</dbReference>
<dbReference type="GO" id="GO:0003700">
    <property type="term" value="F:DNA-binding transcription factor activity"/>
    <property type="evidence" value="ECO:0007669"/>
    <property type="project" value="TreeGrafter"/>
</dbReference>
<dbReference type="GO" id="GO:0005829">
    <property type="term" value="C:cytosol"/>
    <property type="evidence" value="ECO:0007669"/>
    <property type="project" value="TreeGrafter"/>
</dbReference>
<comment type="caution">
    <text evidence="2">The sequence shown here is derived from an EMBL/GenBank/DDBJ whole genome shotgun (WGS) entry which is preliminary data.</text>
</comment>
<dbReference type="InterPro" id="IPR018490">
    <property type="entry name" value="cNMP-bd_dom_sf"/>
</dbReference>
<name>A0A0J6RZ92_9HYPH</name>
<evidence type="ECO:0000259" key="1">
    <source>
        <dbReference type="PROSITE" id="PS50042"/>
    </source>
</evidence>
<dbReference type="PANTHER" id="PTHR24567:SF74">
    <property type="entry name" value="HTH-TYPE TRANSCRIPTIONAL REGULATOR ARCR"/>
    <property type="match status" value="1"/>
</dbReference>
<feature type="domain" description="Cyclic nucleotide-binding" evidence="1">
    <location>
        <begin position="11"/>
        <end position="124"/>
    </location>
</feature>
<dbReference type="AlphaFoldDB" id="A0A0J6RZ92"/>
<gene>
    <name evidence="2" type="ORF">VQ02_32060</name>
</gene>
<evidence type="ECO:0000313" key="2">
    <source>
        <dbReference type="EMBL" id="KMO28165.1"/>
    </source>
</evidence>
<dbReference type="InterPro" id="IPR000595">
    <property type="entry name" value="cNMP-bd_dom"/>
</dbReference>
<dbReference type="CDD" id="cd00038">
    <property type="entry name" value="CAP_ED"/>
    <property type="match status" value="1"/>
</dbReference>
<dbReference type="SUPFAM" id="SSF51206">
    <property type="entry name" value="cAMP-binding domain-like"/>
    <property type="match status" value="1"/>
</dbReference>
<dbReference type="PATRIC" id="fig|298794.3.peg.4876"/>